<feature type="binding site" evidence="2">
    <location>
        <position position="139"/>
    </location>
    <ligand>
        <name>Mn(2+)</name>
        <dbReference type="ChEBI" id="CHEBI:29035"/>
        <label>2</label>
    </ligand>
</feature>
<dbReference type="PANTHER" id="PTHR11014:SF63">
    <property type="entry name" value="METALLOPEPTIDASE, PUTATIVE (AFU_ORTHOLOGUE AFUA_6G09600)-RELATED"/>
    <property type="match status" value="1"/>
</dbReference>
<dbReference type="OrthoDB" id="9776731at2"/>
<dbReference type="SUPFAM" id="SSF55031">
    <property type="entry name" value="Bacterial exopeptidase dimerisation domain"/>
    <property type="match status" value="1"/>
</dbReference>
<dbReference type="InterPro" id="IPR011650">
    <property type="entry name" value="Peptidase_M20_dimer"/>
</dbReference>
<sequence>MLEIWHEEVEGVYDQMVAWRRHLHENPELPFHEENTARMVGDILAGYGISVRRNVGGHGVVGTLKGAKPGPTIGLRADMDALPIQEENDVPYKSQVPGVMHACGHDAHTATLLGVAKILSRYREELNGTIVFIFQPAEEESPGGAIKMIEDGALAGIDLIFGHHFISSIELGNFSVPIGKATAAIDNFELKIIGDGGHSATPQTSVNPIVIGVQIVNQLHLLMSQKVNPNKPVVATFTTFNSGVSQNVIPTEATISGTIRTYDQSESKKIEGHFKKIIKHVTVTYGATYELDYSDGYPSLINTEKEAVRLRKVLSEIEGSKVIELPPIMASEDFSYYVQKIPGVYFLTGSKTEDPNTQFPHHHPRFDIDEHAMKNGARAFLSIVDYYLVK</sequence>
<keyword evidence="4" id="KW-0121">Carboxypeptidase</keyword>
<gene>
    <name evidence="4" type="ORF">SAMN05877842_11953</name>
</gene>
<reference evidence="5" key="1">
    <citation type="submission" date="2017-08" db="EMBL/GenBank/DDBJ databases">
        <authorList>
            <person name="Varghese N."/>
            <person name="Submissions S."/>
        </authorList>
    </citation>
    <scope>NUCLEOTIDE SEQUENCE [LARGE SCALE GENOMIC DNA]</scope>
    <source>
        <strain evidence="5">JC23</strain>
    </source>
</reference>
<keyword evidence="1" id="KW-0378">Hydrolase</keyword>
<feature type="domain" description="Peptidase M20 dimerisation" evidence="3">
    <location>
        <begin position="187"/>
        <end position="282"/>
    </location>
</feature>
<dbReference type="GO" id="GO:0046872">
    <property type="term" value="F:metal ion binding"/>
    <property type="evidence" value="ECO:0007669"/>
    <property type="project" value="UniProtKB-KW"/>
</dbReference>
<comment type="cofactor">
    <cofactor evidence="2">
        <name>Mn(2+)</name>
        <dbReference type="ChEBI" id="CHEBI:29035"/>
    </cofactor>
    <text evidence="2">The Mn(2+) ion enhances activity.</text>
</comment>
<keyword evidence="2" id="KW-0479">Metal-binding</keyword>
<evidence type="ECO:0000259" key="3">
    <source>
        <dbReference type="Pfam" id="PF07687"/>
    </source>
</evidence>
<dbReference type="GO" id="GO:0004180">
    <property type="term" value="F:carboxypeptidase activity"/>
    <property type="evidence" value="ECO:0007669"/>
    <property type="project" value="UniProtKB-KW"/>
</dbReference>
<dbReference type="Pfam" id="PF07687">
    <property type="entry name" value="M20_dimer"/>
    <property type="match status" value="1"/>
</dbReference>
<dbReference type="GO" id="GO:0019877">
    <property type="term" value="P:diaminopimelate biosynthetic process"/>
    <property type="evidence" value="ECO:0007669"/>
    <property type="project" value="UniProtKB-ARBA"/>
</dbReference>
<feature type="binding site" evidence="2">
    <location>
        <position position="164"/>
    </location>
    <ligand>
        <name>Mn(2+)</name>
        <dbReference type="ChEBI" id="CHEBI:29035"/>
        <label>2</label>
    </ligand>
</feature>
<dbReference type="NCBIfam" id="TIGR01891">
    <property type="entry name" value="amidohydrolases"/>
    <property type="match status" value="1"/>
</dbReference>
<proteinExistence type="predicted"/>
<evidence type="ECO:0000313" key="5">
    <source>
        <dbReference type="Proteomes" id="UP000219252"/>
    </source>
</evidence>
<dbReference type="InterPro" id="IPR017439">
    <property type="entry name" value="Amidohydrolase"/>
</dbReference>
<evidence type="ECO:0000313" key="4">
    <source>
        <dbReference type="EMBL" id="SOC44223.1"/>
    </source>
</evidence>
<keyword evidence="2" id="KW-0464">Manganese</keyword>
<dbReference type="Proteomes" id="UP000219252">
    <property type="component" value="Unassembled WGS sequence"/>
</dbReference>
<evidence type="ECO:0000256" key="1">
    <source>
        <dbReference type="ARBA" id="ARBA00022801"/>
    </source>
</evidence>
<accession>A0A285UR22</accession>
<evidence type="ECO:0000256" key="2">
    <source>
        <dbReference type="PIRSR" id="PIRSR005962-1"/>
    </source>
</evidence>
<feature type="binding site" evidence="2">
    <location>
        <position position="105"/>
    </location>
    <ligand>
        <name>Mn(2+)</name>
        <dbReference type="ChEBI" id="CHEBI:29035"/>
        <label>2</label>
    </ligand>
</feature>
<name>A0A285UR22_9BACL</name>
<dbReference type="Gene3D" id="3.40.630.10">
    <property type="entry name" value="Zn peptidases"/>
    <property type="match status" value="1"/>
</dbReference>
<feature type="binding site" evidence="2">
    <location>
        <position position="362"/>
    </location>
    <ligand>
        <name>Mn(2+)</name>
        <dbReference type="ChEBI" id="CHEBI:29035"/>
        <label>2</label>
    </ligand>
</feature>
<dbReference type="RefSeq" id="WP_097151055.1">
    <property type="nucleotide sequence ID" value="NZ_OBQC01000019.1"/>
</dbReference>
<dbReference type="FunFam" id="3.30.70.360:FF:000001">
    <property type="entry name" value="N-acetyldiaminopimelate deacetylase"/>
    <property type="match status" value="1"/>
</dbReference>
<keyword evidence="4" id="KW-0645">Protease</keyword>
<dbReference type="SUPFAM" id="SSF53187">
    <property type="entry name" value="Zn-dependent exopeptidases"/>
    <property type="match status" value="1"/>
</dbReference>
<dbReference type="Gene3D" id="3.30.70.360">
    <property type="match status" value="1"/>
</dbReference>
<dbReference type="Pfam" id="PF01546">
    <property type="entry name" value="Peptidase_M20"/>
    <property type="match status" value="1"/>
</dbReference>
<dbReference type="PIRSF" id="PIRSF005962">
    <property type="entry name" value="Pept_M20D_amidohydro"/>
    <property type="match status" value="1"/>
</dbReference>
<dbReference type="AlphaFoldDB" id="A0A285UR22"/>
<keyword evidence="5" id="KW-1185">Reference proteome</keyword>
<dbReference type="InterPro" id="IPR002933">
    <property type="entry name" value="Peptidase_M20"/>
</dbReference>
<protein>
    <submittedName>
        <fullName evidence="4">Carboxypeptidase Ss1</fullName>
    </submittedName>
</protein>
<dbReference type="InterPro" id="IPR036264">
    <property type="entry name" value="Bact_exopeptidase_dim_dom"/>
</dbReference>
<dbReference type="PANTHER" id="PTHR11014">
    <property type="entry name" value="PEPTIDASE M20 FAMILY MEMBER"/>
    <property type="match status" value="1"/>
</dbReference>
<dbReference type="GO" id="GO:0050118">
    <property type="term" value="F:N-acetyldiaminopimelate deacetylase activity"/>
    <property type="evidence" value="ECO:0007669"/>
    <property type="project" value="UniProtKB-ARBA"/>
</dbReference>
<dbReference type="EMBL" id="OBQC01000019">
    <property type="protein sequence ID" value="SOC44223.1"/>
    <property type="molecule type" value="Genomic_DNA"/>
</dbReference>
<feature type="binding site" evidence="2">
    <location>
        <position position="103"/>
    </location>
    <ligand>
        <name>Mn(2+)</name>
        <dbReference type="ChEBI" id="CHEBI:29035"/>
        <label>2</label>
    </ligand>
</feature>
<organism evidence="4 5">
    <name type="scientific">Ureibacillus acetophenoni</name>
    <dbReference type="NCBI Taxonomy" id="614649"/>
    <lineage>
        <taxon>Bacteria</taxon>
        <taxon>Bacillati</taxon>
        <taxon>Bacillota</taxon>
        <taxon>Bacilli</taxon>
        <taxon>Bacillales</taxon>
        <taxon>Caryophanaceae</taxon>
        <taxon>Ureibacillus</taxon>
    </lineage>
</organism>